<feature type="non-terminal residue" evidence="1">
    <location>
        <position position="80"/>
    </location>
</feature>
<protein>
    <submittedName>
        <fullName evidence="1">Type VI secretion system baseplate subunit TssK</fullName>
    </submittedName>
</protein>
<gene>
    <name evidence="1" type="ORF">C9F07_17540</name>
</gene>
<feature type="non-terminal residue" evidence="1">
    <location>
        <position position="1"/>
    </location>
</feature>
<evidence type="ECO:0000313" key="1">
    <source>
        <dbReference type="EMBL" id="TGD64370.1"/>
    </source>
</evidence>
<name>A0A4Z0LK91_SALET</name>
<accession>A0A4Z0LK91</accession>
<dbReference type="Pfam" id="PF05936">
    <property type="entry name" value="T6SS_VasE"/>
    <property type="match status" value="1"/>
</dbReference>
<dbReference type="PANTHER" id="PTHR35566:SF6">
    <property type="entry name" value="CYTOPLASMIC PROTEIN"/>
    <property type="match status" value="1"/>
</dbReference>
<organism evidence="1 2">
    <name type="scientific">Salmonella enterica subsp. enterica serovar Poona</name>
    <dbReference type="NCBI Taxonomy" id="436295"/>
    <lineage>
        <taxon>Bacteria</taxon>
        <taxon>Pseudomonadati</taxon>
        <taxon>Pseudomonadota</taxon>
        <taxon>Gammaproteobacteria</taxon>
        <taxon>Enterobacterales</taxon>
        <taxon>Enterobacteriaceae</taxon>
        <taxon>Salmonella</taxon>
    </lineage>
</organism>
<proteinExistence type="predicted"/>
<sequence>RAEHAVFCTLVVAIKASMPSEVLLQHFAAQTKIGPSDRLPELIRSHLPGLALQVLPVPPRQIRCPAGCREYALRRGGAGG</sequence>
<dbReference type="AlphaFoldDB" id="A0A4Z0LK91"/>
<dbReference type="Proteomes" id="UP000298196">
    <property type="component" value="Unassembled WGS sequence"/>
</dbReference>
<dbReference type="InterPro" id="IPR010263">
    <property type="entry name" value="T6SS_TssK"/>
</dbReference>
<evidence type="ECO:0000313" key="2">
    <source>
        <dbReference type="Proteomes" id="UP000298196"/>
    </source>
</evidence>
<reference evidence="1 2" key="1">
    <citation type="submission" date="2018-03" db="EMBL/GenBank/DDBJ databases">
        <title>Non-Typhoidal Salmonella genome sequencing and assembly.</title>
        <authorList>
            <person name="Matchawe C."/>
        </authorList>
    </citation>
    <scope>NUCLEOTIDE SEQUENCE [LARGE SCALE GENOMIC DNA]</scope>
    <source>
        <strain evidence="1 2">22sa</strain>
    </source>
</reference>
<dbReference type="EMBL" id="PYKI01001824">
    <property type="protein sequence ID" value="TGD64370.1"/>
    <property type="molecule type" value="Genomic_DNA"/>
</dbReference>
<comment type="caution">
    <text evidence="1">The sequence shown here is derived from an EMBL/GenBank/DDBJ whole genome shotgun (WGS) entry which is preliminary data.</text>
</comment>
<dbReference type="PANTHER" id="PTHR35566">
    <property type="entry name" value="BLR3599 PROTEIN"/>
    <property type="match status" value="1"/>
</dbReference>
<keyword evidence="2" id="KW-1185">Reference proteome</keyword>